<evidence type="ECO:0000313" key="2">
    <source>
        <dbReference type="Proteomes" id="UP001437460"/>
    </source>
</evidence>
<dbReference type="PANTHER" id="PTHR35866:SF1">
    <property type="entry name" value="YKGJ FAMILY CYSTEINE CLUSTER PROTEIN"/>
    <property type="match status" value="1"/>
</dbReference>
<dbReference type="PANTHER" id="PTHR35866">
    <property type="entry name" value="PUTATIVE-RELATED"/>
    <property type="match status" value="1"/>
</dbReference>
<accession>A0ABV1HP20</accession>
<sequence length="236" mass="26789">MLRNVSLEEISDGRLYGLNDMAKLGCNDCSGCSSCCRGMGNTIVLDPYDVWRLTGGLGMSLQQLLAGHLELNVVDGIILPNLKLAGDSEQCTFLNEAGRCSIHPYRPGICRLFPLGRYYEEDGFRYILQVHECEKQNRSKVKIRKWMDTPDMERYDAYIADWHAFLSKLRAKLEKETLAGASSDAADEEASSQDLAKSISMYVLQQFYLLLYDTSRDFYSQYEARMAAAKEWSKNL</sequence>
<comment type="caution">
    <text evidence="1">The sequence shown here is derived from an EMBL/GenBank/DDBJ whole genome shotgun (WGS) entry which is preliminary data.</text>
</comment>
<protein>
    <submittedName>
        <fullName evidence="1">YkgJ family cysteine cluster protein</fullName>
    </submittedName>
</protein>
<dbReference type="EMBL" id="JBBMFJ010000030">
    <property type="protein sequence ID" value="MEQ2564072.1"/>
    <property type="molecule type" value="Genomic_DNA"/>
</dbReference>
<proteinExistence type="predicted"/>
<dbReference type="Proteomes" id="UP001437460">
    <property type="component" value="Unassembled WGS sequence"/>
</dbReference>
<name>A0ABV1HP20_9FIRM</name>
<dbReference type="InterPro" id="IPR005358">
    <property type="entry name" value="Puta_zinc/iron-chelating_dom"/>
</dbReference>
<reference evidence="1 2" key="1">
    <citation type="submission" date="2024-03" db="EMBL/GenBank/DDBJ databases">
        <title>Human intestinal bacterial collection.</title>
        <authorList>
            <person name="Pauvert C."/>
            <person name="Hitch T.C.A."/>
            <person name="Clavel T."/>
        </authorList>
    </citation>
    <scope>NUCLEOTIDE SEQUENCE [LARGE SCALE GENOMIC DNA]</scope>
    <source>
        <strain evidence="1 2">CLA-AP-H27</strain>
    </source>
</reference>
<dbReference type="Pfam" id="PF03692">
    <property type="entry name" value="CxxCxxCC"/>
    <property type="match status" value="1"/>
</dbReference>
<dbReference type="RefSeq" id="WP_349230124.1">
    <property type="nucleotide sequence ID" value="NZ_JBBMFJ010000030.1"/>
</dbReference>
<organism evidence="1 2">
    <name type="scientific">Ventrimonas faecis</name>
    <dbReference type="NCBI Taxonomy" id="3133170"/>
    <lineage>
        <taxon>Bacteria</taxon>
        <taxon>Bacillati</taxon>
        <taxon>Bacillota</taxon>
        <taxon>Clostridia</taxon>
        <taxon>Lachnospirales</taxon>
        <taxon>Lachnospiraceae</taxon>
        <taxon>Ventrimonas</taxon>
    </lineage>
</organism>
<gene>
    <name evidence="1" type="ORF">WMO41_13025</name>
</gene>
<keyword evidence="2" id="KW-1185">Reference proteome</keyword>
<evidence type="ECO:0000313" key="1">
    <source>
        <dbReference type="EMBL" id="MEQ2564072.1"/>
    </source>
</evidence>